<dbReference type="GO" id="GO:0007064">
    <property type="term" value="P:mitotic sister chromatid cohesion"/>
    <property type="evidence" value="ECO:0007669"/>
    <property type="project" value="InterPro"/>
</dbReference>
<dbReference type="Pfam" id="PF09696">
    <property type="entry name" value="Ctf8"/>
    <property type="match status" value="1"/>
</dbReference>
<gene>
    <name evidence="1" type="primary">CTF8</name>
    <name evidence="1" type="ORF">BN1211_0750</name>
    <name evidence="2" type="ORF">CYBJADRAFT_122434</name>
</gene>
<reference evidence="1" key="1">
    <citation type="submission" date="2014-12" db="EMBL/GenBank/DDBJ databases">
        <authorList>
            <person name="Jaenicke S."/>
        </authorList>
    </citation>
    <scope>NUCLEOTIDE SEQUENCE [LARGE SCALE GENOMIC DNA]</scope>
    <source>
        <strain evidence="1">CBS1600</strain>
    </source>
</reference>
<accession>A0A0H5BZL8</accession>
<reference evidence="2 4" key="3">
    <citation type="journal article" date="2016" name="Proc. Natl. Acad. Sci. U.S.A.">
        <title>Comparative genomics of biotechnologically important yeasts.</title>
        <authorList>
            <person name="Riley R."/>
            <person name="Haridas S."/>
            <person name="Wolfe K.H."/>
            <person name="Lopes M.R."/>
            <person name="Hittinger C.T."/>
            <person name="Goeker M."/>
            <person name="Salamov A.A."/>
            <person name="Wisecaver J.H."/>
            <person name="Long T.M."/>
            <person name="Calvey C.H."/>
            <person name="Aerts A.L."/>
            <person name="Barry K.W."/>
            <person name="Choi C."/>
            <person name="Clum A."/>
            <person name="Coughlan A.Y."/>
            <person name="Deshpande S."/>
            <person name="Douglass A.P."/>
            <person name="Hanson S.J."/>
            <person name="Klenk H.-P."/>
            <person name="LaButti K.M."/>
            <person name="Lapidus A."/>
            <person name="Lindquist E.A."/>
            <person name="Lipzen A.M."/>
            <person name="Meier-Kolthoff J.P."/>
            <person name="Ohm R.A."/>
            <person name="Otillar R.P."/>
            <person name="Pangilinan J.L."/>
            <person name="Peng Y."/>
            <person name="Rokas A."/>
            <person name="Rosa C.A."/>
            <person name="Scheuner C."/>
            <person name="Sibirny A.A."/>
            <person name="Slot J.C."/>
            <person name="Stielow J.B."/>
            <person name="Sun H."/>
            <person name="Kurtzman C.P."/>
            <person name="Blackwell M."/>
            <person name="Grigoriev I.V."/>
            <person name="Jeffries T.W."/>
        </authorList>
    </citation>
    <scope>NUCLEOTIDE SEQUENCE [LARGE SCALE GENOMIC DNA]</scope>
    <source>
        <strain evidence="4">ATCC 18201 / CBS 1600 / BCRC 20928 / JCM 3617 / NBRC 0987 / NRRL Y-1542</strain>
        <strain evidence="2">NRRL Y-1542</strain>
    </source>
</reference>
<reference evidence="3" key="2">
    <citation type="journal article" date="2015" name="J. Biotechnol.">
        <title>The structure of the Cyberlindnera jadinii genome and its relation to Candida utilis analyzed by the occurrence of single nucleotide polymorphisms.</title>
        <authorList>
            <person name="Rupp O."/>
            <person name="Brinkrolf K."/>
            <person name="Buerth C."/>
            <person name="Kunigo M."/>
            <person name="Schneider J."/>
            <person name="Jaenicke S."/>
            <person name="Goesmann A."/>
            <person name="Puehler A."/>
            <person name="Jaeger K.-E."/>
            <person name="Ernst J.F."/>
        </authorList>
    </citation>
    <scope>NUCLEOTIDE SEQUENCE [LARGE SCALE GENOMIC DNA]</scope>
    <source>
        <strain evidence="3">ATCC 18201 / CBS 1600 / BCRC 20928 / JCM 3617 / NBRC 0987 / NRRL Y-1542</strain>
    </source>
</reference>
<dbReference type="GO" id="GO:0031390">
    <property type="term" value="C:Ctf18 RFC-like complex"/>
    <property type="evidence" value="ECO:0007669"/>
    <property type="project" value="InterPro"/>
</dbReference>
<evidence type="ECO:0000313" key="1">
    <source>
        <dbReference type="EMBL" id="CEP20796.1"/>
    </source>
</evidence>
<name>A0A0H5BZL8_CYBJN</name>
<dbReference type="STRING" id="983966.A0A0H5BZL8"/>
<dbReference type="GeneID" id="30986822"/>
<evidence type="ECO:0000313" key="4">
    <source>
        <dbReference type="Proteomes" id="UP000094389"/>
    </source>
</evidence>
<dbReference type="OMA" id="QRPLPIM"/>
<protein>
    <submittedName>
        <fullName evidence="1">CTF8 protein</fullName>
    </submittedName>
</protein>
<evidence type="ECO:0000313" key="3">
    <source>
        <dbReference type="Proteomes" id="UP000038830"/>
    </source>
</evidence>
<accession>A0A1E4S9E4</accession>
<organism evidence="1 3">
    <name type="scientific">Cyberlindnera jadinii (strain ATCC 18201 / CBS 1600 / BCRC 20928 / JCM 3617 / NBRC 0987 / NRRL Y-1542)</name>
    <name type="common">Torula yeast</name>
    <name type="synonym">Candida utilis</name>
    <dbReference type="NCBI Taxonomy" id="983966"/>
    <lineage>
        <taxon>Eukaryota</taxon>
        <taxon>Fungi</taxon>
        <taxon>Dikarya</taxon>
        <taxon>Ascomycota</taxon>
        <taxon>Saccharomycotina</taxon>
        <taxon>Saccharomycetes</taxon>
        <taxon>Phaffomycetales</taxon>
        <taxon>Phaffomycetaceae</taxon>
        <taxon>Cyberlindnera</taxon>
    </lineage>
</organism>
<dbReference type="OrthoDB" id="121932at2759"/>
<evidence type="ECO:0000313" key="2">
    <source>
        <dbReference type="EMBL" id="ODV76113.1"/>
    </source>
</evidence>
<sequence length="133" mass="14768">MPVKEVVYSSAHESLKQPQVITTSLGNMILEIQGELILPVEKPEVGFIDDESKYSKLLSAEQWAVKFGRLELSGKKATLFIGTSQRLLGDVKTLDPPLALLKFPSEPETDEPVEVVDVIKHKIIFTGRPLPIM</sequence>
<dbReference type="EMBL" id="KV453925">
    <property type="protein sequence ID" value="ODV76113.1"/>
    <property type="molecule type" value="Genomic_DNA"/>
</dbReference>
<dbReference type="Proteomes" id="UP000094389">
    <property type="component" value="Unassembled WGS sequence"/>
</dbReference>
<dbReference type="Proteomes" id="UP000038830">
    <property type="component" value="Unassembled WGS sequence"/>
</dbReference>
<proteinExistence type="predicted"/>
<dbReference type="RefSeq" id="XP_020073152.1">
    <property type="nucleotide sequence ID" value="XM_020212426.1"/>
</dbReference>
<dbReference type="EMBL" id="CDQK01000001">
    <property type="protein sequence ID" value="CEP20796.1"/>
    <property type="molecule type" value="Genomic_DNA"/>
</dbReference>
<keyword evidence="4" id="KW-1185">Reference proteome</keyword>
<dbReference type="InterPro" id="IPR018607">
    <property type="entry name" value="Ctf8"/>
</dbReference>
<dbReference type="AlphaFoldDB" id="A0A0H5BZL8"/>